<feature type="transmembrane region" description="Helical" evidence="1">
    <location>
        <begin position="817"/>
        <end position="837"/>
    </location>
</feature>
<dbReference type="InParanoid" id="A0A482WL27"/>
<dbReference type="PROSITE" id="PS50042">
    <property type="entry name" value="CNMP_BINDING_3"/>
    <property type="match status" value="2"/>
</dbReference>
<dbReference type="SUPFAM" id="SSF51206">
    <property type="entry name" value="cAMP-binding domain-like"/>
    <property type="match status" value="2"/>
</dbReference>
<feature type="transmembrane region" description="Helical" evidence="1">
    <location>
        <begin position="320"/>
        <end position="344"/>
    </location>
</feature>
<dbReference type="GO" id="GO:0042391">
    <property type="term" value="P:regulation of membrane potential"/>
    <property type="evidence" value="ECO:0007669"/>
    <property type="project" value="TreeGrafter"/>
</dbReference>
<feature type="transmembrane region" description="Helical" evidence="1">
    <location>
        <begin position="747"/>
        <end position="766"/>
    </location>
</feature>
<dbReference type="SMART" id="SM00100">
    <property type="entry name" value="cNMP"/>
    <property type="match status" value="2"/>
</dbReference>
<feature type="domain" description="Cyclic nucleotide-binding" evidence="2">
    <location>
        <begin position="515"/>
        <end position="616"/>
    </location>
</feature>
<name>A0A482WL27_LAOST</name>
<dbReference type="Proteomes" id="UP000291343">
    <property type="component" value="Unassembled WGS sequence"/>
</dbReference>
<keyword evidence="4" id="KW-1185">Reference proteome</keyword>
<dbReference type="InterPro" id="IPR018490">
    <property type="entry name" value="cNMP-bd_dom_sf"/>
</dbReference>
<dbReference type="OrthoDB" id="7474743at2759"/>
<protein>
    <recommendedName>
        <fullName evidence="2">Cyclic nucleotide-binding domain-containing protein</fullName>
    </recommendedName>
</protein>
<feature type="domain" description="Cyclic nucleotide-binding" evidence="2">
    <location>
        <begin position="880"/>
        <end position="975"/>
    </location>
</feature>
<evidence type="ECO:0000313" key="3">
    <source>
        <dbReference type="EMBL" id="RZF34219.1"/>
    </source>
</evidence>
<keyword evidence="1" id="KW-0472">Membrane</keyword>
<feature type="transmembrane region" description="Helical" evidence="1">
    <location>
        <begin position="228"/>
        <end position="248"/>
    </location>
</feature>
<evidence type="ECO:0000313" key="4">
    <source>
        <dbReference type="Proteomes" id="UP000291343"/>
    </source>
</evidence>
<reference evidence="3 4" key="1">
    <citation type="journal article" date="2017" name="Gigascience">
        <title>Genome sequence of the small brown planthopper, Laodelphax striatellus.</title>
        <authorList>
            <person name="Zhu J."/>
            <person name="Jiang F."/>
            <person name="Wang X."/>
            <person name="Yang P."/>
            <person name="Bao Y."/>
            <person name="Zhao W."/>
            <person name="Wang W."/>
            <person name="Lu H."/>
            <person name="Wang Q."/>
            <person name="Cui N."/>
            <person name="Li J."/>
            <person name="Chen X."/>
            <person name="Luo L."/>
            <person name="Yu J."/>
            <person name="Kang L."/>
            <person name="Cui F."/>
        </authorList>
    </citation>
    <scope>NUCLEOTIDE SEQUENCE [LARGE SCALE GENOMIC DNA]</scope>
    <source>
        <strain evidence="3">Lst14</strain>
    </source>
</reference>
<dbReference type="GO" id="GO:0005249">
    <property type="term" value="F:voltage-gated potassium channel activity"/>
    <property type="evidence" value="ECO:0007669"/>
    <property type="project" value="TreeGrafter"/>
</dbReference>
<sequence>MKNEEEETSLKDVTITFRHSKVEDEFPENFYQLTNEDYFADGNLQPSTSDTKLFRRRTKPAQENTDFYNEICKESWIESTNIEIEEENAQEKGGESIWSSMKSIMSCFYVQKIDDQLRFSHRISNDRLPISRDFSVGSSGSEHYFSRKNIYRRNGEVVKLISINETIYQKFPDEVFGNHSSEMFFWPYLIPWQLMLMTILVISFEIVYYNVLFDRRYLLFPIVNSYSYYMVFWVLQTVYLIDCLLTIVHRQWTEFQIKHTIVARSKHYVALDLIVLLPTFLCSYLREKEKFWVHTIQFFAVHRIFLYARQMSSTLQISRLIVLYITFIFIWLFNIALSSFTIGYSCFPTYEENNWLCGKGYWYKSFSEMEYIQKPQTEFELYALAKLHALLLLPPMCEAEYFQNGSSIIRWMYIFMLTAIYLFSYLFAVPLLARRIFKNDYMWISFSMMRYRVVNSLSEMKFADIAAANVDQFFSYAWRKRRALVVESVTSDVPPELWLSVQHDIFYPAFAHSQLFAKEDHCYLRMLASRMHSVLLMEGDVILRKKELVAKMIYVVEGSVQILTTEDDTTPQLILGAGTIIGETSLLTSYNSKCYICCRSMTCEIHVLEKLDFVEISYLFRKNFHLAMRTVKQRYVNARTLNRLSGMIKAKVKKSLRLEEQLVTATDWLKFKMQLHHDTDASLKSEAYTISGLEDWYIHAHHTLNFLGQLAVPQIGFESVADPVLLKLTFPFIFQPNSRVHQFWNKLMFVSVIFLALYLPYSFSFSCSYTPFMANYPAIYLIIYVLDILLQISTSVQTKRGMSIEVADIIYHLIQQPLFIIDIISTLPLFWFSYVALNEQENLRPLAQLNQLLKIIRIEHYLEDNWTIQTEYQFYWRRLINSDFLRQIIGCLKVLWLQPGDKIVKIRSRNGCMYFVVDGIVVMNNSQGVTVEILEPWGSFGMAQGINPNLGHAFNYIAHSNCCIACLDYNDWNHLAEFHTESMRLIRERIEEINIKMEEQYGASRIY</sequence>
<dbReference type="Pfam" id="PF00027">
    <property type="entry name" value="cNMP_binding"/>
    <property type="match status" value="1"/>
</dbReference>
<dbReference type="InterPro" id="IPR014710">
    <property type="entry name" value="RmlC-like_jellyroll"/>
</dbReference>
<accession>A0A482WL27</accession>
<dbReference type="PANTHER" id="PTHR10217:SF435">
    <property type="entry name" value="POTASSIUM VOLTAGE-GATED CHANNEL PROTEIN EAG"/>
    <property type="match status" value="1"/>
</dbReference>
<dbReference type="CDD" id="cd00038">
    <property type="entry name" value="CAP_ED"/>
    <property type="match status" value="2"/>
</dbReference>
<dbReference type="GO" id="GO:0005886">
    <property type="term" value="C:plasma membrane"/>
    <property type="evidence" value="ECO:0007669"/>
    <property type="project" value="TreeGrafter"/>
</dbReference>
<dbReference type="InterPro" id="IPR050818">
    <property type="entry name" value="KCNH_animal-type"/>
</dbReference>
<evidence type="ECO:0000256" key="1">
    <source>
        <dbReference type="SAM" id="Phobius"/>
    </source>
</evidence>
<evidence type="ECO:0000259" key="2">
    <source>
        <dbReference type="PROSITE" id="PS50042"/>
    </source>
</evidence>
<keyword evidence="1" id="KW-1133">Transmembrane helix</keyword>
<comment type="caution">
    <text evidence="3">The sequence shown here is derived from an EMBL/GenBank/DDBJ whole genome shotgun (WGS) entry which is preliminary data.</text>
</comment>
<dbReference type="Gene3D" id="2.60.120.10">
    <property type="entry name" value="Jelly Rolls"/>
    <property type="match status" value="2"/>
</dbReference>
<feature type="transmembrane region" description="Helical" evidence="1">
    <location>
        <begin position="411"/>
        <end position="433"/>
    </location>
</feature>
<feature type="transmembrane region" description="Helical" evidence="1">
    <location>
        <begin position="188"/>
        <end position="208"/>
    </location>
</feature>
<feature type="transmembrane region" description="Helical" evidence="1">
    <location>
        <begin position="268"/>
        <end position="285"/>
    </location>
</feature>
<organism evidence="3 4">
    <name type="scientific">Laodelphax striatellus</name>
    <name type="common">Small brown planthopper</name>
    <name type="synonym">Delphax striatella</name>
    <dbReference type="NCBI Taxonomy" id="195883"/>
    <lineage>
        <taxon>Eukaryota</taxon>
        <taxon>Metazoa</taxon>
        <taxon>Ecdysozoa</taxon>
        <taxon>Arthropoda</taxon>
        <taxon>Hexapoda</taxon>
        <taxon>Insecta</taxon>
        <taxon>Pterygota</taxon>
        <taxon>Neoptera</taxon>
        <taxon>Paraneoptera</taxon>
        <taxon>Hemiptera</taxon>
        <taxon>Auchenorrhyncha</taxon>
        <taxon>Fulgoroidea</taxon>
        <taxon>Delphacidae</taxon>
        <taxon>Criomorphinae</taxon>
        <taxon>Laodelphax</taxon>
    </lineage>
</organism>
<dbReference type="STRING" id="195883.A0A482WL27"/>
<feature type="transmembrane region" description="Helical" evidence="1">
    <location>
        <begin position="778"/>
        <end position="796"/>
    </location>
</feature>
<dbReference type="AlphaFoldDB" id="A0A482WL27"/>
<dbReference type="InterPro" id="IPR000595">
    <property type="entry name" value="cNMP-bd_dom"/>
</dbReference>
<dbReference type="PANTHER" id="PTHR10217">
    <property type="entry name" value="VOLTAGE AND LIGAND GATED POTASSIUM CHANNEL"/>
    <property type="match status" value="1"/>
</dbReference>
<proteinExistence type="predicted"/>
<dbReference type="EMBL" id="QKKF02032379">
    <property type="protein sequence ID" value="RZF34219.1"/>
    <property type="molecule type" value="Genomic_DNA"/>
</dbReference>
<gene>
    <name evidence="3" type="ORF">LSTR_LSTR010539</name>
</gene>
<keyword evidence="1" id="KW-0812">Transmembrane</keyword>